<dbReference type="Proteomes" id="UP000467164">
    <property type="component" value="Chromosome"/>
</dbReference>
<evidence type="ECO:0000256" key="2">
    <source>
        <dbReference type="ARBA" id="ARBA00022649"/>
    </source>
</evidence>
<evidence type="ECO:0000313" key="11">
    <source>
        <dbReference type="Proteomes" id="UP000467164"/>
    </source>
</evidence>
<dbReference type="GO" id="GO:0016787">
    <property type="term" value="F:hydrolase activity"/>
    <property type="evidence" value="ECO:0007669"/>
    <property type="project" value="UniProtKB-KW"/>
</dbReference>
<dbReference type="EC" id="3.1.-.-" evidence="7"/>
<evidence type="ECO:0000259" key="9">
    <source>
        <dbReference type="Pfam" id="PF01850"/>
    </source>
</evidence>
<keyword evidence="4 7" id="KW-0479">Metal-binding</keyword>
<evidence type="ECO:0000256" key="3">
    <source>
        <dbReference type="ARBA" id="ARBA00022722"/>
    </source>
</evidence>
<accession>A0A7I7LIQ3</accession>
<keyword evidence="11" id="KW-1185">Reference proteome</keyword>
<dbReference type="KEGG" id="msho:MSHO_45840"/>
<dbReference type="InterPro" id="IPR002716">
    <property type="entry name" value="PIN_dom"/>
</dbReference>
<dbReference type="EMBL" id="AP022572">
    <property type="protein sequence ID" value="BBX59239.1"/>
    <property type="molecule type" value="Genomic_DNA"/>
</dbReference>
<dbReference type="AlphaFoldDB" id="A0A7I7LIQ3"/>
<feature type="compositionally biased region" description="Basic and acidic residues" evidence="8">
    <location>
        <begin position="188"/>
        <end position="198"/>
    </location>
</feature>
<gene>
    <name evidence="7" type="primary">vapC</name>
    <name evidence="10" type="ORF">MSHO_45840</name>
</gene>
<dbReference type="SUPFAM" id="SSF88723">
    <property type="entry name" value="PIN domain-like"/>
    <property type="match status" value="1"/>
</dbReference>
<keyword evidence="3 7" id="KW-0540">Nuclease</keyword>
<keyword evidence="2 7" id="KW-1277">Toxin-antitoxin system</keyword>
<feature type="binding site" evidence="7">
    <location>
        <position position="7"/>
    </location>
    <ligand>
        <name>Mg(2+)</name>
        <dbReference type="ChEBI" id="CHEBI:18420"/>
    </ligand>
</feature>
<comment type="similarity">
    <text evidence="7">Belongs to the PINc/VapC protein family.</text>
</comment>
<evidence type="ECO:0000256" key="7">
    <source>
        <dbReference type="HAMAP-Rule" id="MF_00265"/>
    </source>
</evidence>
<proteinExistence type="inferred from homology"/>
<evidence type="ECO:0000256" key="8">
    <source>
        <dbReference type="SAM" id="MobiDB-lite"/>
    </source>
</evidence>
<dbReference type="Gene3D" id="3.40.50.1010">
    <property type="entry name" value="5'-nuclease"/>
    <property type="match status" value="1"/>
</dbReference>
<dbReference type="InterPro" id="IPR029060">
    <property type="entry name" value="PIN-like_dom_sf"/>
</dbReference>
<dbReference type="CDD" id="cd09874">
    <property type="entry name" value="PIN_MT3492-like"/>
    <property type="match status" value="1"/>
</dbReference>
<evidence type="ECO:0000256" key="4">
    <source>
        <dbReference type="ARBA" id="ARBA00022723"/>
    </source>
</evidence>
<feature type="compositionally biased region" description="Polar residues" evidence="8">
    <location>
        <begin position="164"/>
        <end position="186"/>
    </location>
</feature>
<reference evidence="10 11" key="1">
    <citation type="journal article" date="2019" name="Emerg. Microbes Infect.">
        <title>Comprehensive subspecies identification of 175 nontuberculous mycobacteria species based on 7547 genomic profiles.</title>
        <authorList>
            <person name="Matsumoto Y."/>
            <person name="Kinjo T."/>
            <person name="Motooka D."/>
            <person name="Nabeya D."/>
            <person name="Jung N."/>
            <person name="Uechi K."/>
            <person name="Horii T."/>
            <person name="Iida T."/>
            <person name="Fujita J."/>
            <person name="Nakamura S."/>
        </authorList>
    </citation>
    <scope>NUCLEOTIDE SEQUENCE [LARGE SCALE GENOMIC DNA]</scope>
    <source>
        <strain evidence="10 11">JCM 12657</strain>
    </source>
</reference>
<comment type="cofactor">
    <cofactor evidence="1 7">
        <name>Mg(2+)</name>
        <dbReference type="ChEBI" id="CHEBI:18420"/>
    </cofactor>
</comment>
<keyword evidence="7" id="KW-0800">Toxin</keyword>
<comment type="function">
    <text evidence="7">Toxic component of a toxin-antitoxin (TA) system. An RNase.</text>
</comment>
<dbReference type="GO" id="GO:0090729">
    <property type="term" value="F:toxin activity"/>
    <property type="evidence" value="ECO:0007669"/>
    <property type="project" value="UniProtKB-KW"/>
</dbReference>
<dbReference type="HAMAP" id="MF_00265">
    <property type="entry name" value="VapC_Nob1"/>
    <property type="match status" value="1"/>
</dbReference>
<dbReference type="GO" id="GO:0004540">
    <property type="term" value="F:RNA nuclease activity"/>
    <property type="evidence" value="ECO:0007669"/>
    <property type="project" value="InterPro"/>
</dbReference>
<evidence type="ECO:0000256" key="1">
    <source>
        <dbReference type="ARBA" id="ARBA00001946"/>
    </source>
</evidence>
<dbReference type="Pfam" id="PF01850">
    <property type="entry name" value="PIN"/>
    <property type="match status" value="1"/>
</dbReference>
<keyword evidence="6 7" id="KW-0460">Magnesium</keyword>
<protein>
    <recommendedName>
        <fullName evidence="7">Ribonuclease VapC</fullName>
        <shortName evidence="7">RNase VapC</shortName>
        <ecNumber evidence="7">3.1.-.-</ecNumber>
    </recommendedName>
    <alternativeName>
        <fullName evidence="7">Toxin VapC</fullName>
    </alternativeName>
</protein>
<sequence>MPLVYFDASAFVKLLTTETGSSLASAPWDGCDAALSGRLAYPEVRAALAAAARNHDLTESELAEAERDWEDFWAATRPVELTTTVEHHAGHLAHAHALRGAEAVHLASALAVGAPGLIIAAWDRRLHTGAQAAGCRVAPRPTRPLAHHPDIGVSQPQHGRRSGTDSPGHNPCHSSGSRQRNPTNLSIRGEHHSVSFSR</sequence>
<feature type="domain" description="PIN" evidence="9">
    <location>
        <begin position="4"/>
        <end position="118"/>
    </location>
</feature>
<evidence type="ECO:0000313" key="10">
    <source>
        <dbReference type="EMBL" id="BBX59239.1"/>
    </source>
</evidence>
<keyword evidence="5 7" id="KW-0378">Hydrolase</keyword>
<organism evidence="10 11">
    <name type="scientific">Mycobacterium shottsii</name>
    <dbReference type="NCBI Taxonomy" id="133549"/>
    <lineage>
        <taxon>Bacteria</taxon>
        <taxon>Bacillati</taxon>
        <taxon>Actinomycetota</taxon>
        <taxon>Actinomycetes</taxon>
        <taxon>Mycobacteriales</taxon>
        <taxon>Mycobacteriaceae</taxon>
        <taxon>Mycobacterium</taxon>
        <taxon>Mycobacterium ulcerans group</taxon>
    </lineage>
</organism>
<dbReference type="GO" id="GO:0000287">
    <property type="term" value="F:magnesium ion binding"/>
    <property type="evidence" value="ECO:0007669"/>
    <property type="project" value="UniProtKB-UniRule"/>
</dbReference>
<comment type="caution">
    <text evidence="7">Lacks conserved residue(s) required for the propagation of feature annotation.</text>
</comment>
<name>A0A7I7LIQ3_9MYCO</name>
<evidence type="ECO:0000256" key="6">
    <source>
        <dbReference type="ARBA" id="ARBA00022842"/>
    </source>
</evidence>
<evidence type="ECO:0000256" key="5">
    <source>
        <dbReference type="ARBA" id="ARBA00022801"/>
    </source>
</evidence>
<dbReference type="InterPro" id="IPR022907">
    <property type="entry name" value="VapC_family"/>
</dbReference>
<feature type="region of interest" description="Disordered" evidence="8">
    <location>
        <begin position="139"/>
        <end position="198"/>
    </location>
</feature>